<reference evidence="2" key="1">
    <citation type="submission" date="2023-06" db="EMBL/GenBank/DDBJ databases">
        <title>Genome-scale phylogeny and comparative genomics of the fungal order Sordariales.</title>
        <authorList>
            <consortium name="Lawrence Berkeley National Laboratory"/>
            <person name="Hensen N."/>
            <person name="Bonometti L."/>
            <person name="Westerberg I."/>
            <person name="Brannstrom I.O."/>
            <person name="Guillou S."/>
            <person name="Cros-Aarteil S."/>
            <person name="Calhoun S."/>
            <person name="Haridas S."/>
            <person name="Kuo A."/>
            <person name="Mondo S."/>
            <person name="Pangilinan J."/>
            <person name="Riley R."/>
            <person name="Labutti K."/>
            <person name="Andreopoulos B."/>
            <person name="Lipzen A."/>
            <person name="Chen C."/>
            <person name="Yanf M."/>
            <person name="Daum C."/>
            <person name="Ng V."/>
            <person name="Clum A."/>
            <person name="Steindorff A."/>
            <person name="Ohm R."/>
            <person name="Martin F."/>
            <person name="Silar P."/>
            <person name="Natvig D."/>
            <person name="Lalanne C."/>
            <person name="Gautier V."/>
            <person name="Ament-Velasquez S.L."/>
            <person name="Kruys A."/>
            <person name="Hutchinson M.I."/>
            <person name="Powell A.J."/>
            <person name="Barry K."/>
            <person name="Miller A.N."/>
            <person name="Grigoriev I.V."/>
            <person name="Debuchy R."/>
            <person name="Gladieux P."/>
            <person name="Thoren M.H."/>
            <person name="Johannesson H."/>
        </authorList>
    </citation>
    <scope>NUCLEOTIDE SEQUENCE</scope>
    <source>
        <strain evidence="2">SMH4607-1</strain>
    </source>
</reference>
<evidence type="ECO:0000313" key="3">
    <source>
        <dbReference type="Proteomes" id="UP001172102"/>
    </source>
</evidence>
<feature type="compositionally biased region" description="Basic and acidic residues" evidence="1">
    <location>
        <begin position="146"/>
        <end position="160"/>
    </location>
</feature>
<sequence>MFTDNMETLSSNDLQLNLNFEADVDAEEELAEEEEDEFVDPSLITDIEIRKCRLLATIQCVEYGAISLSPNNTAPGMLLCIDFIFHPLKTRVKEAYVEISLNKGTIAVLQPESIDDDETTETVRQKLSGNFTIGYAPAGTEGAVGAERESEREKTSERRIRGSGVHTDRAVWTLRENGGNKKGIHLKFMAVLIVQPRAPDGSLEVDLEIRVKLGPSIGNGLGIRRILARSTKRFDGKTTSGFRPAELDISKSWFNKILRLEA</sequence>
<name>A0AA40AY58_9PEZI</name>
<organism evidence="2 3">
    <name type="scientific">Lasiosphaeris hirsuta</name>
    <dbReference type="NCBI Taxonomy" id="260670"/>
    <lineage>
        <taxon>Eukaryota</taxon>
        <taxon>Fungi</taxon>
        <taxon>Dikarya</taxon>
        <taxon>Ascomycota</taxon>
        <taxon>Pezizomycotina</taxon>
        <taxon>Sordariomycetes</taxon>
        <taxon>Sordariomycetidae</taxon>
        <taxon>Sordariales</taxon>
        <taxon>Lasiosphaeriaceae</taxon>
        <taxon>Lasiosphaeris</taxon>
    </lineage>
</organism>
<comment type="caution">
    <text evidence="2">The sequence shown here is derived from an EMBL/GenBank/DDBJ whole genome shotgun (WGS) entry which is preliminary data.</text>
</comment>
<gene>
    <name evidence="2" type="ORF">B0H67DRAFT_100835</name>
</gene>
<evidence type="ECO:0000256" key="1">
    <source>
        <dbReference type="SAM" id="MobiDB-lite"/>
    </source>
</evidence>
<dbReference type="AlphaFoldDB" id="A0AA40AY58"/>
<accession>A0AA40AY58</accession>
<keyword evidence="3" id="KW-1185">Reference proteome</keyword>
<proteinExistence type="predicted"/>
<feature type="region of interest" description="Disordered" evidence="1">
    <location>
        <begin position="141"/>
        <end position="162"/>
    </location>
</feature>
<protein>
    <submittedName>
        <fullName evidence="2">Uncharacterized protein</fullName>
    </submittedName>
</protein>
<dbReference type="EMBL" id="JAUKUA010000002">
    <property type="protein sequence ID" value="KAK0724179.1"/>
    <property type="molecule type" value="Genomic_DNA"/>
</dbReference>
<dbReference type="Proteomes" id="UP001172102">
    <property type="component" value="Unassembled WGS sequence"/>
</dbReference>
<evidence type="ECO:0000313" key="2">
    <source>
        <dbReference type="EMBL" id="KAK0724179.1"/>
    </source>
</evidence>